<proteinExistence type="inferred from homology"/>
<evidence type="ECO:0000256" key="12">
    <source>
        <dbReference type="ARBA" id="ARBA00024188"/>
    </source>
</evidence>
<keyword evidence="6" id="KW-0931">ER-Golgi transport</keyword>
<dbReference type="Proteomes" id="UP000429181">
    <property type="component" value="Chromosome 4"/>
</dbReference>
<feature type="domain" description="T-SNARE coiled-coil homology" evidence="20">
    <location>
        <begin position="50"/>
        <end position="112"/>
    </location>
</feature>
<evidence type="ECO:0000256" key="8">
    <source>
        <dbReference type="ARBA" id="ARBA00022989"/>
    </source>
</evidence>
<evidence type="ECO:0000313" key="24">
    <source>
        <dbReference type="Proteomes" id="UP000429181"/>
    </source>
</evidence>
<reference evidence="23 24" key="1">
    <citation type="submission" date="2018-11" db="EMBL/GenBank/DDBJ databases">
        <title>Haplotype-resolved cattle genomes.</title>
        <authorList>
            <person name="Low W.Y."/>
            <person name="Tearle R."/>
            <person name="Bickhart D.M."/>
            <person name="Rosen B.D."/>
            <person name="Koren S."/>
            <person name="Rhie A."/>
            <person name="Hiendleder S."/>
            <person name="Phillippy A.M."/>
            <person name="Smith T.P.L."/>
            <person name="Williams J.L."/>
        </authorList>
    </citation>
    <scope>NUCLEOTIDE SEQUENCE [LARGE SCALE GENOMIC DNA]</scope>
</reference>
<dbReference type="CDD" id="cd15853">
    <property type="entry name" value="SNARE_Bet1"/>
    <property type="match status" value="1"/>
</dbReference>
<evidence type="ECO:0000256" key="5">
    <source>
        <dbReference type="ARBA" id="ARBA00022824"/>
    </source>
</evidence>
<dbReference type="Ensembl" id="ENSBIXT00005015974.1">
    <property type="protein sequence ID" value="ENSBIXP00005032915.1"/>
    <property type="gene ID" value="ENSBIXG00005013534.1"/>
</dbReference>
<reference evidence="21" key="2">
    <citation type="submission" date="2025-05" db="UniProtKB">
        <authorList>
            <consortium name="Ensembl"/>
        </authorList>
    </citation>
    <scope>IDENTIFICATION</scope>
</reference>
<dbReference type="GeneTree" id="ENSGT00940000162637"/>
<dbReference type="GO" id="GO:0016192">
    <property type="term" value="P:vesicle-mediated transport"/>
    <property type="evidence" value="ECO:0007669"/>
    <property type="project" value="UniProtKB-KW"/>
</dbReference>
<dbReference type="SMART" id="SM00397">
    <property type="entry name" value="t_SNARE"/>
    <property type="match status" value="1"/>
</dbReference>
<dbReference type="GO" id="GO:0005789">
    <property type="term" value="C:endoplasmic reticulum membrane"/>
    <property type="evidence" value="ECO:0007669"/>
    <property type="project" value="UniProtKB-SubCell"/>
</dbReference>
<evidence type="ECO:0000256" key="4">
    <source>
        <dbReference type="ARBA" id="ARBA00022692"/>
    </source>
</evidence>
<keyword evidence="3" id="KW-0597">Phosphoprotein</keyword>
<evidence type="ECO:0000256" key="11">
    <source>
        <dbReference type="ARBA" id="ARBA00023136"/>
    </source>
</evidence>
<name>A0A4W2D8S7_BOBOX</name>
<keyword evidence="9" id="KW-0333">Golgi apparatus</keyword>
<protein>
    <recommendedName>
        <fullName evidence="17">BET1 homolog</fullName>
    </recommendedName>
    <alternativeName>
        <fullName evidence="18">Golgi vesicular membrane-trafficking protein p18</fullName>
    </alternativeName>
</protein>
<keyword evidence="7" id="KW-0653">Protein transport</keyword>
<comment type="subunit">
    <text evidence="16">Interacts with SNARE complex members GOSR2, SEC22B and STX5. Interacts with LMAN1/ERGIC53. Interacts with STX17.</text>
</comment>
<evidence type="ECO:0000256" key="6">
    <source>
        <dbReference type="ARBA" id="ARBA00022892"/>
    </source>
</evidence>
<evidence type="ECO:0000256" key="10">
    <source>
        <dbReference type="ARBA" id="ARBA00023054"/>
    </source>
</evidence>
<dbReference type="Proteomes" id="UP000314981">
    <property type="component" value="Chromosome 4"/>
</dbReference>
<sequence>MRRAGLGRDVDLRSQRPFYPEHFLSHPCSTGEGVPPGNYGNYGYPNSGYSACEEENERLTESLRNKVTAIKSLSIEIGHEVKHQNKLLAEMDSQFDSTTGFLGKTMGKLKLLSRGSQTKLLCYMMLFSLFVFFVIYWIIKLR</sequence>
<gene>
    <name evidence="22" type="primary">BET1</name>
</gene>
<comment type="similarity">
    <text evidence="13">Belongs to the BET1 family.</text>
</comment>
<dbReference type="GO" id="GO:0005794">
    <property type="term" value="C:Golgi apparatus"/>
    <property type="evidence" value="ECO:0007669"/>
    <property type="project" value="UniProtKB-SubCell"/>
</dbReference>
<keyword evidence="5" id="KW-0256">Endoplasmic reticulum</keyword>
<evidence type="ECO:0000256" key="13">
    <source>
        <dbReference type="ARBA" id="ARBA00037962"/>
    </source>
</evidence>
<evidence type="ECO:0000259" key="20">
    <source>
        <dbReference type="PROSITE" id="PS50192"/>
    </source>
</evidence>
<evidence type="ECO:0000256" key="9">
    <source>
        <dbReference type="ARBA" id="ARBA00023034"/>
    </source>
</evidence>
<keyword evidence="10" id="KW-0175">Coiled coil</keyword>
<comment type="subcellular location">
    <subcellularLocation>
        <location evidence="14">Endomembrane system</location>
        <topology evidence="14">Single-pass type IV membrane protein</topology>
    </subcellularLocation>
    <subcellularLocation>
        <location evidence="1">Endoplasmic reticulum membrane</location>
        <topology evidence="1">Single-pass membrane protein</topology>
    </subcellularLocation>
    <subcellularLocation>
        <location evidence="12">Golgi apparatus</location>
        <location evidence="12">cis-Golgi network membrane</location>
    </subcellularLocation>
</comment>
<dbReference type="InterPro" id="IPR039899">
    <property type="entry name" value="BET1_SNARE"/>
</dbReference>
<keyword evidence="11 19" id="KW-0472">Membrane</keyword>
<dbReference type="PANTHER" id="PTHR12791">
    <property type="entry name" value="GOLGI SNARE BET1-RELATED"/>
    <property type="match status" value="1"/>
</dbReference>
<evidence type="ECO:0000256" key="16">
    <source>
        <dbReference type="ARBA" id="ARBA00063965"/>
    </source>
</evidence>
<dbReference type="OMA" id="KMDSARG"/>
<dbReference type="GO" id="GO:0015031">
    <property type="term" value="P:protein transport"/>
    <property type="evidence" value="ECO:0007669"/>
    <property type="project" value="UniProtKB-KW"/>
</dbReference>
<evidence type="ECO:0000256" key="18">
    <source>
        <dbReference type="ARBA" id="ARBA00077825"/>
    </source>
</evidence>
<evidence type="ECO:0000256" key="14">
    <source>
        <dbReference type="ARBA" id="ARBA00046280"/>
    </source>
</evidence>
<dbReference type="FunFam" id="1.20.5.110:FF:000026">
    <property type="entry name" value="BET1 homolog"/>
    <property type="match status" value="1"/>
</dbReference>
<feature type="transmembrane region" description="Helical" evidence="19">
    <location>
        <begin position="120"/>
        <end position="139"/>
    </location>
</feature>
<dbReference type="Ensembl" id="ENSBIXT00000037429.1">
    <property type="protein sequence ID" value="ENSBIXP00000022352.1"/>
    <property type="gene ID" value="ENSBIXG00000005015.1"/>
</dbReference>
<keyword evidence="2" id="KW-0813">Transport</keyword>
<dbReference type="AlphaFoldDB" id="A0A4W2D8S7"/>
<dbReference type="PROSITE" id="PS50192">
    <property type="entry name" value="T_SNARE"/>
    <property type="match status" value="1"/>
</dbReference>
<evidence type="ECO:0000256" key="7">
    <source>
        <dbReference type="ARBA" id="ARBA00022927"/>
    </source>
</evidence>
<dbReference type="InterPro" id="IPR000727">
    <property type="entry name" value="T_SNARE_dom"/>
</dbReference>
<keyword evidence="23" id="KW-1185">Reference proteome</keyword>
<keyword evidence="8 19" id="KW-1133">Transmembrane helix</keyword>
<dbReference type="STRING" id="30522.A0A4W2D8S7"/>
<evidence type="ECO:0000256" key="1">
    <source>
        <dbReference type="ARBA" id="ARBA00004389"/>
    </source>
</evidence>
<evidence type="ECO:0000313" key="22">
    <source>
        <dbReference type="Ensembl" id="ENSBIXP00005032915.1"/>
    </source>
</evidence>
<evidence type="ECO:0000256" key="3">
    <source>
        <dbReference type="ARBA" id="ARBA00022553"/>
    </source>
</evidence>
<evidence type="ECO:0000256" key="17">
    <source>
        <dbReference type="ARBA" id="ARBA00071590"/>
    </source>
</evidence>
<accession>A0A4W2D8S7</accession>
<evidence type="ECO:0000313" key="21">
    <source>
        <dbReference type="Ensembl" id="ENSBIXP00000022352.1"/>
    </source>
</evidence>
<comment type="function">
    <text evidence="15">Required for vesicular transport from the ER to the Golgi complex. Functions as a SNARE involved in the docking process of ER-derived vesicles with the cis-Golgi membrane.</text>
</comment>
<dbReference type="Gene3D" id="1.20.5.110">
    <property type="match status" value="1"/>
</dbReference>
<evidence type="ECO:0000256" key="2">
    <source>
        <dbReference type="ARBA" id="ARBA00022448"/>
    </source>
</evidence>
<evidence type="ECO:0000256" key="19">
    <source>
        <dbReference type="SAM" id="Phobius"/>
    </source>
</evidence>
<keyword evidence="4 19" id="KW-0812">Transmembrane</keyword>
<organism evidence="21 23">
    <name type="scientific">Bos indicus x Bos taurus</name>
    <name type="common">Hybrid cattle</name>
    <dbReference type="NCBI Taxonomy" id="30522"/>
    <lineage>
        <taxon>Eukaryota</taxon>
        <taxon>Metazoa</taxon>
        <taxon>Chordata</taxon>
        <taxon>Craniata</taxon>
        <taxon>Vertebrata</taxon>
        <taxon>Euteleostomi</taxon>
        <taxon>Mammalia</taxon>
        <taxon>Eutheria</taxon>
        <taxon>Laurasiatheria</taxon>
        <taxon>Artiodactyla</taxon>
        <taxon>Ruminantia</taxon>
        <taxon>Pecora</taxon>
        <taxon>Bovidae</taxon>
        <taxon>Bovinae</taxon>
        <taxon>Bos</taxon>
    </lineage>
</organism>
<evidence type="ECO:0000256" key="15">
    <source>
        <dbReference type="ARBA" id="ARBA00054011"/>
    </source>
</evidence>
<evidence type="ECO:0000313" key="23">
    <source>
        <dbReference type="Proteomes" id="UP000314981"/>
    </source>
</evidence>
<dbReference type="SUPFAM" id="SSF58038">
    <property type="entry name" value="SNARE fusion complex"/>
    <property type="match status" value="1"/>
</dbReference>